<dbReference type="PRINTS" id="PR00505">
    <property type="entry name" value="D12N6MTFRASE"/>
</dbReference>
<comment type="caution">
    <text evidence="7">The sequence shown here is derived from an EMBL/GenBank/DDBJ whole genome shotgun (WGS) entry which is preliminary data.</text>
</comment>
<dbReference type="GO" id="GO:0032259">
    <property type="term" value="P:methylation"/>
    <property type="evidence" value="ECO:0007669"/>
    <property type="project" value="UniProtKB-KW"/>
</dbReference>
<evidence type="ECO:0000256" key="4">
    <source>
        <dbReference type="ARBA" id="ARBA00022679"/>
    </source>
</evidence>
<dbReference type="PANTHER" id="PTHR30481">
    <property type="entry name" value="DNA ADENINE METHYLASE"/>
    <property type="match status" value="1"/>
</dbReference>
<dbReference type="InterPro" id="IPR012327">
    <property type="entry name" value="MeTrfase_D12"/>
</dbReference>
<evidence type="ECO:0000256" key="5">
    <source>
        <dbReference type="ARBA" id="ARBA00022691"/>
    </source>
</evidence>
<evidence type="ECO:0000313" key="7">
    <source>
        <dbReference type="EMBL" id="GAG58892.1"/>
    </source>
</evidence>
<evidence type="ECO:0000256" key="2">
    <source>
        <dbReference type="ARBA" id="ARBA00011900"/>
    </source>
</evidence>
<dbReference type="Gene3D" id="1.10.1020.10">
    <property type="entry name" value="Adenine-specific Methyltransferase, Domain 2"/>
    <property type="match status" value="1"/>
</dbReference>
<proteinExistence type="inferred from homology"/>
<comment type="catalytic activity">
    <reaction evidence="6">
        <text>a 2'-deoxyadenosine in DNA + S-adenosyl-L-methionine = an N(6)-methyl-2'-deoxyadenosine in DNA + S-adenosyl-L-homocysteine + H(+)</text>
        <dbReference type="Rhea" id="RHEA:15197"/>
        <dbReference type="Rhea" id="RHEA-COMP:12418"/>
        <dbReference type="Rhea" id="RHEA-COMP:12419"/>
        <dbReference type="ChEBI" id="CHEBI:15378"/>
        <dbReference type="ChEBI" id="CHEBI:57856"/>
        <dbReference type="ChEBI" id="CHEBI:59789"/>
        <dbReference type="ChEBI" id="CHEBI:90615"/>
        <dbReference type="ChEBI" id="CHEBI:90616"/>
        <dbReference type="EC" id="2.1.1.72"/>
    </reaction>
</comment>
<dbReference type="EMBL" id="BART01008843">
    <property type="protein sequence ID" value="GAG58892.1"/>
    <property type="molecule type" value="Genomic_DNA"/>
</dbReference>
<dbReference type="GO" id="GO:1904047">
    <property type="term" value="F:S-adenosyl-L-methionine binding"/>
    <property type="evidence" value="ECO:0007669"/>
    <property type="project" value="TreeGrafter"/>
</dbReference>
<accession>X0ZLC4</accession>
<dbReference type="InterPro" id="IPR029063">
    <property type="entry name" value="SAM-dependent_MTases_sf"/>
</dbReference>
<dbReference type="SUPFAM" id="SSF53335">
    <property type="entry name" value="S-adenosyl-L-methionine-dependent methyltransferases"/>
    <property type="match status" value="1"/>
</dbReference>
<evidence type="ECO:0000256" key="3">
    <source>
        <dbReference type="ARBA" id="ARBA00022603"/>
    </source>
</evidence>
<dbReference type="PANTHER" id="PTHR30481:SF3">
    <property type="entry name" value="DNA ADENINE METHYLASE"/>
    <property type="match status" value="1"/>
</dbReference>
<dbReference type="InterPro" id="IPR023095">
    <property type="entry name" value="Ade_MeTrfase_dom_2"/>
</dbReference>
<sequence length="127" mass="15189">MERQIKTQSMESINAKPFLKWAGGKTQLLGELTKRLPKYIKDSKYIDSYIEPFVGGGAMFFYLKRNFNVKNAFLFDINKELIIGYKVIQKDHREVINKLKRIETEYLGKTDEKRKEYYYMYFVSSSW</sequence>
<dbReference type="EC" id="2.1.1.72" evidence="2"/>
<reference evidence="7" key="1">
    <citation type="journal article" date="2014" name="Front. Microbiol.">
        <title>High frequency of phylogenetically diverse reductive dehalogenase-homologous genes in deep subseafloor sedimentary metagenomes.</title>
        <authorList>
            <person name="Kawai M."/>
            <person name="Futagami T."/>
            <person name="Toyoda A."/>
            <person name="Takaki Y."/>
            <person name="Nishi S."/>
            <person name="Hori S."/>
            <person name="Arai W."/>
            <person name="Tsubouchi T."/>
            <person name="Morono Y."/>
            <person name="Uchiyama I."/>
            <person name="Ito T."/>
            <person name="Fujiyama A."/>
            <person name="Inagaki F."/>
            <person name="Takami H."/>
        </authorList>
    </citation>
    <scope>NUCLEOTIDE SEQUENCE</scope>
    <source>
        <strain evidence="7">Expedition CK06-06</strain>
    </source>
</reference>
<keyword evidence="4" id="KW-0808">Transferase</keyword>
<dbReference type="GO" id="GO:0043565">
    <property type="term" value="F:sequence-specific DNA binding"/>
    <property type="evidence" value="ECO:0007669"/>
    <property type="project" value="TreeGrafter"/>
</dbReference>
<keyword evidence="3" id="KW-0489">Methyltransferase</keyword>
<dbReference type="Gene3D" id="3.40.50.150">
    <property type="entry name" value="Vaccinia Virus protein VP39"/>
    <property type="match status" value="1"/>
</dbReference>
<name>X0ZLC4_9ZZZZ</name>
<gene>
    <name evidence="7" type="ORF">S01H4_19778</name>
</gene>
<evidence type="ECO:0000256" key="1">
    <source>
        <dbReference type="ARBA" id="ARBA00006594"/>
    </source>
</evidence>
<dbReference type="GO" id="GO:0009307">
    <property type="term" value="P:DNA restriction-modification system"/>
    <property type="evidence" value="ECO:0007669"/>
    <property type="project" value="InterPro"/>
</dbReference>
<protein>
    <recommendedName>
        <fullName evidence="2">site-specific DNA-methyltransferase (adenine-specific)</fullName>
        <ecNumber evidence="2">2.1.1.72</ecNumber>
    </recommendedName>
</protein>
<dbReference type="AlphaFoldDB" id="X0ZLC4"/>
<dbReference type="GO" id="GO:0006298">
    <property type="term" value="P:mismatch repair"/>
    <property type="evidence" value="ECO:0007669"/>
    <property type="project" value="TreeGrafter"/>
</dbReference>
<comment type="similarity">
    <text evidence="1">Belongs to the N(4)/N(6)-methyltransferase family.</text>
</comment>
<dbReference type="GO" id="GO:0009007">
    <property type="term" value="F:site-specific DNA-methyltransferase (adenine-specific) activity"/>
    <property type="evidence" value="ECO:0007669"/>
    <property type="project" value="UniProtKB-EC"/>
</dbReference>
<dbReference type="Pfam" id="PF02086">
    <property type="entry name" value="MethyltransfD12"/>
    <property type="match status" value="1"/>
</dbReference>
<keyword evidence="5" id="KW-0949">S-adenosyl-L-methionine</keyword>
<organism evidence="7">
    <name type="scientific">marine sediment metagenome</name>
    <dbReference type="NCBI Taxonomy" id="412755"/>
    <lineage>
        <taxon>unclassified sequences</taxon>
        <taxon>metagenomes</taxon>
        <taxon>ecological metagenomes</taxon>
    </lineage>
</organism>
<evidence type="ECO:0000256" key="6">
    <source>
        <dbReference type="ARBA" id="ARBA00047942"/>
    </source>
</evidence>